<accession>A0A7X1Z8X3</accession>
<dbReference type="EMBL" id="WITJ01000002">
    <property type="protein sequence ID" value="MQW38655.1"/>
    <property type="molecule type" value="Genomic_DNA"/>
</dbReference>
<name>A0A7X1Z8X3_9LACT</name>
<comment type="caution">
    <text evidence="2">The sequence shown here is derived from an EMBL/GenBank/DDBJ whole genome shotgun (WGS) entry which is preliminary data.</text>
</comment>
<keyword evidence="3" id="KW-1185">Reference proteome</keyword>
<evidence type="ECO:0000313" key="3">
    <source>
        <dbReference type="Proteomes" id="UP000439550"/>
    </source>
</evidence>
<dbReference type="AlphaFoldDB" id="A0A7X1Z8X3"/>
<reference evidence="2 3" key="1">
    <citation type="submission" date="2019-10" db="EMBL/GenBank/DDBJ databases">
        <authorList>
            <person name="Dong K."/>
        </authorList>
    </citation>
    <scope>NUCLEOTIDE SEQUENCE [LARGE SCALE GENOMIC DNA]</scope>
    <source>
        <strain evidence="2 3">DSM 28960</strain>
    </source>
</reference>
<dbReference type="InterPro" id="IPR016979">
    <property type="entry name" value="DUF2129"/>
</dbReference>
<sequence length="108" mass="12493">MESSVPLQKQEIRSLEISGRVPLYVYCSSYKGTRQLSRYGDTGYVSTKLHFTLIYVNESEADEKIEQIQALKFVKKVERGHLKELNQNFSEAFLKTNLEIKAEMDAQK</sequence>
<keyword evidence="1" id="KW-0963">Cytoplasm</keyword>
<gene>
    <name evidence="2" type="ORF">GHI93_01655</name>
</gene>
<organism evidence="2 3">
    <name type="scientific">Lactococcus hircilactis</name>
    <dbReference type="NCBI Taxonomy" id="1494462"/>
    <lineage>
        <taxon>Bacteria</taxon>
        <taxon>Bacillati</taxon>
        <taxon>Bacillota</taxon>
        <taxon>Bacilli</taxon>
        <taxon>Lactobacillales</taxon>
        <taxon>Streptococcaceae</taxon>
        <taxon>Lactococcus</taxon>
    </lineage>
</organism>
<protein>
    <submittedName>
        <fullName evidence="2">DUF2129 domain-containing protein</fullName>
    </submittedName>
</protein>
<dbReference type="Proteomes" id="UP000439550">
    <property type="component" value="Unassembled WGS sequence"/>
</dbReference>
<proteinExistence type="predicted"/>
<dbReference type="Pfam" id="PF09902">
    <property type="entry name" value="DUF2129"/>
    <property type="match status" value="1"/>
</dbReference>
<evidence type="ECO:0000256" key="1">
    <source>
        <dbReference type="ARBA" id="ARBA00022490"/>
    </source>
</evidence>
<evidence type="ECO:0000313" key="2">
    <source>
        <dbReference type="EMBL" id="MQW38655.1"/>
    </source>
</evidence>